<reference evidence="1" key="1">
    <citation type="submission" date="2019-04" db="EMBL/GenBank/DDBJ databases">
        <title>Genomic and proteomic characterization of cyanophage S-SCSM1 provides new insights into understanding the viral gene diversity and phage-host interactions.</title>
        <authorList>
            <person name="Wang Q."/>
            <person name="Xu Y."/>
            <person name="Jiao N."/>
            <person name="Zhang R."/>
        </authorList>
    </citation>
    <scope>NUCLEOTIDE SEQUENCE [LARGE SCALE GENOMIC DNA]</scope>
</reference>
<name>A0A6M2ZIF3_9CAUD</name>
<dbReference type="Proteomes" id="UP000515683">
    <property type="component" value="Segment"/>
</dbReference>
<gene>
    <name evidence="1" type="ORF">SSCSM1_30</name>
</gene>
<accession>A0A6M2ZIF3</accession>
<evidence type="ECO:0000313" key="1">
    <source>
        <dbReference type="EMBL" id="QFG06286.1"/>
    </source>
</evidence>
<keyword evidence="2" id="KW-1185">Reference proteome</keyword>
<organism evidence="1 2">
    <name type="scientific">Synechococcus phage S-SCSM1</name>
    <dbReference type="NCBI Taxonomy" id="2588487"/>
    <lineage>
        <taxon>Viruses</taxon>
        <taxon>Duplodnaviria</taxon>
        <taxon>Heunggongvirae</taxon>
        <taxon>Uroviricota</taxon>
        <taxon>Caudoviricetes</taxon>
        <taxon>Pantevenvirales</taxon>
        <taxon>Kyanoviridae</taxon>
        <taxon>Zhoulongquanvirus</taxon>
        <taxon>Zhoulongquanvirus esscess</taxon>
    </lineage>
</organism>
<dbReference type="EMBL" id="MK867354">
    <property type="protein sequence ID" value="QFG06286.1"/>
    <property type="molecule type" value="Genomic_DNA"/>
</dbReference>
<evidence type="ECO:0000313" key="2">
    <source>
        <dbReference type="Proteomes" id="UP000515683"/>
    </source>
</evidence>
<sequence length="106" mass="12308">MKTFKQFMSESVNISGDFNGNLYVNSQPEQPQQVGENYVADVTWMGSIYRLEMVSKNGIPTKQELGEQLQKDYPGAMVQNIYPVEEKNFNIKNARRYHPSKLEWID</sequence>
<proteinExistence type="predicted"/>
<protein>
    <submittedName>
        <fullName evidence="1">Uncharacterized protein</fullName>
    </submittedName>
</protein>